<comment type="similarity">
    <text evidence="2">Belongs to the peptidase S54 family.</text>
</comment>
<evidence type="ECO:0000256" key="5">
    <source>
        <dbReference type="ARBA" id="ARBA00022989"/>
    </source>
</evidence>
<dbReference type="Proteomes" id="UP000033423">
    <property type="component" value="Unassembled WGS sequence"/>
</dbReference>
<dbReference type="GO" id="GO:0016020">
    <property type="term" value="C:membrane"/>
    <property type="evidence" value="ECO:0007669"/>
    <property type="project" value="UniProtKB-SubCell"/>
</dbReference>
<dbReference type="Gene3D" id="1.25.40.10">
    <property type="entry name" value="Tetratricopeptide repeat domain"/>
    <property type="match status" value="1"/>
</dbReference>
<feature type="transmembrane region" description="Helical" evidence="7">
    <location>
        <begin position="108"/>
        <end position="126"/>
    </location>
</feature>
<feature type="transmembrane region" description="Helical" evidence="7">
    <location>
        <begin position="39"/>
        <end position="60"/>
    </location>
</feature>
<keyword evidence="3 7" id="KW-0812">Transmembrane</keyword>
<feature type="transmembrane region" description="Helical" evidence="7">
    <location>
        <begin position="67"/>
        <end position="88"/>
    </location>
</feature>
<reference evidence="9 10" key="1">
    <citation type="submission" date="2015-02" db="EMBL/GenBank/DDBJ databases">
        <title>Single-cell genomics of uncultivated deep-branching MTB reveals a conserved set of magnetosome genes.</title>
        <authorList>
            <person name="Kolinko S."/>
            <person name="Richter M."/>
            <person name="Glockner F.O."/>
            <person name="Brachmann A."/>
            <person name="Schuler D."/>
        </authorList>
    </citation>
    <scope>NUCLEOTIDE SEQUENCE [LARGE SCALE GENOMIC DNA]</scope>
    <source>
        <strain evidence="9">TM-1</strain>
    </source>
</reference>
<dbReference type="AlphaFoldDB" id="A0A0F3GMB7"/>
<dbReference type="EMBL" id="LACI01002025">
    <property type="protein sequence ID" value="KJU83124.1"/>
    <property type="molecule type" value="Genomic_DNA"/>
</dbReference>
<evidence type="ECO:0000313" key="9">
    <source>
        <dbReference type="EMBL" id="KJU83124.1"/>
    </source>
</evidence>
<keyword evidence="4" id="KW-0378">Hydrolase</keyword>
<evidence type="ECO:0000313" key="10">
    <source>
        <dbReference type="Proteomes" id="UP000033423"/>
    </source>
</evidence>
<feature type="domain" description="Peptidase S54 rhomboid" evidence="8">
    <location>
        <begin position="1"/>
        <end position="127"/>
    </location>
</feature>
<keyword evidence="10" id="KW-1185">Reference proteome</keyword>
<protein>
    <submittedName>
        <fullName evidence="9">Peptidase, S54 family</fullName>
    </submittedName>
</protein>
<gene>
    <name evidence="9" type="ORF">MBAV_004677</name>
</gene>
<evidence type="ECO:0000256" key="2">
    <source>
        <dbReference type="ARBA" id="ARBA00009045"/>
    </source>
</evidence>
<proteinExistence type="inferred from homology"/>
<dbReference type="GO" id="GO:0004252">
    <property type="term" value="F:serine-type endopeptidase activity"/>
    <property type="evidence" value="ECO:0007669"/>
    <property type="project" value="InterPro"/>
</dbReference>
<name>A0A0F3GMB7_9BACT</name>
<comment type="caution">
    <text evidence="9">The sequence shown here is derived from an EMBL/GenBank/DDBJ whole genome shotgun (WGS) entry which is preliminary data.</text>
</comment>
<evidence type="ECO:0000256" key="6">
    <source>
        <dbReference type="ARBA" id="ARBA00023136"/>
    </source>
</evidence>
<feature type="transmembrane region" description="Helical" evidence="7">
    <location>
        <begin position="12"/>
        <end position="33"/>
    </location>
</feature>
<dbReference type="PANTHER" id="PTHR43731">
    <property type="entry name" value="RHOMBOID PROTEASE"/>
    <property type="match status" value="1"/>
</dbReference>
<accession>A0A0F3GMB7</accession>
<dbReference type="InterPro" id="IPR050925">
    <property type="entry name" value="Rhomboid_protease_S54"/>
</dbReference>
<evidence type="ECO:0000256" key="3">
    <source>
        <dbReference type="ARBA" id="ARBA00022692"/>
    </source>
</evidence>
<keyword evidence="5 7" id="KW-1133">Transmembrane helix</keyword>
<dbReference type="InterPro" id="IPR035952">
    <property type="entry name" value="Rhomboid-like_sf"/>
</dbReference>
<evidence type="ECO:0000259" key="8">
    <source>
        <dbReference type="Pfam" id="PF01694"/>
    </source>
</evidence>
<keyword evidence="6 7" id="KW-0472">Membrane</keyword>
<evidence type="ECO:0000256" key="4">
    <source>
        <dbReference type="ARBA" id="ARBA00022801"/>
    </source>
</evidence>
<dbReference type="SUPFAM" id="SSF144091">
    <property type="entry name" value="Rhomboid-like"/>
    <property type="match status" value="1"/>
</dbReference>
<dbReference type="InterPro" id="IPR011990">
    <property type="entry name" value="TPR-like_helical_dom_sf"/>
</dbReference>
<organism evidence="9 10">
    <name type="scientific">Candidatus Magnetobacterium bavaricum</name>
    <dbReference type="NCBI Taxonomy" id="29290"/>
    <lineage>
        <taxon>Bacteria</taxon>
        <taxon>Pseudomonadati</taxon>
        <taxon>Nitrospirota</taxon>
        <taxon>Thermodesulfovibrionia</taxon>
        <taxon>Thermodesulfovibrionales</taxon>
        <taxon>Candidatus Magnetobacteriaceae</taxon>
        <taxon>Candidatus Magnetobacterium</taxon>
    </lineage>
</organism>
<dbReference type="Pfam" id="PF01694">
    <property type="entry name" value="Rhomboid"/>
    <property type="match status" value="1"/>
</dbReference>
<dbReference type="Gene3D" id="1.20.1540.10">
    <property type="entry name" value="Rhomboid-like"/>
    <property type="match status" value="1"/>
</dbReference>
<sequence>MLERRMGRGQFLLAYFISGILGNMFAAFIYGTIKGETLHALGASGAIAGMMGVFAIRCYFKNMSFPIPLLGPLNINIRMNSIVLIGFFFAGDLSKGLDQIGGENKSNIGHWIHIGGMMAGLAYAYIKGMQHQAVIERHIEKARDILQSGVGLNDAETEVNLVLKEDPNNVEALEILAKNIKTAFGRTPQGEELYVRLIRLLLKSNPTEAARVFKQYNENYGGLRDMQLFMKIANVFHKVTKEPEMASRCLRMIGVEGWKEDEEEDKETARTRETALFELATISQQTGDKNKALLYWELFVERYPGSKSIPKATRNINKLKGKR</sequence>
<evidence type="ECO:0000256" key="1">
    <source>
        <dbReference type="ARBA" id="ARBA00004141"/>
    </source>
</evidence>
<dbReference type="InterPro" id="IPR022764">
    <property type="entry name" value="Peptidase_S54_rhomboid_dom"/>
</dbReference>
<comment type="subcellular location">
    <subcellularLocation>
        <location evidence="1">Membrane</location>
        <topology evidence="1">Multi-pass membrane protein</topology>
    </subcellularLocation>
</comment>
<dbReference type="PANTHER" id="PTHR43731:SF14">
    <property type="entry name" value="PRESENILIN-ASSOCIATED RHOMBOID-LIKE PROTEIN, MITOCHONDRIAL"/>
    <property type="match status" value="1"/>
</dbReference>
<evidence type="ECO:0000256" key="7">
    <source>
        <dbReference type="SAM" id="Phobius"/>
    </source>
</evidence>